<evidence type="ECO:0000313" key="1">
    <source>
        <dbReference type="EMBL" id="EEH11585.1"/>
    </source>
</evidence>
<dbReference type="EMBL" id="GG663363">
    <property type="protein sequence ID" value="EEH11585.1"/>
    <property type="molecule type" value="Genomic_DNA"/>
</dbReference>
<dbReference type="GeneID" id="69034057"/>
<protein>
    <submittedName>
        <fullName evidence="1">Uncharacterized protein</fullName>
    </submittedName>
</protein>
<evidence type="ECO:0000313" key="2">
    <source>
        <dbReference type="Proteomes" id="UP000001631"/>
    </source>
</evidence>
<proteinExistence type="predicted"/>
<dbReference type="AlphaFoldDB" id="C0ND44"/>
<organism evidence="1 2">
    <name type="scientific">Ajellomyces capsulatus (strain G186AR / H82 / ATCC MYA-2454 / RMSCC 2432)</name>
    <name type="common">Darling's disease fungus</name>
    <name type="synonym">Histoplasma capsulatum</name>
    <dbReference type="NCBI Taxonomy" id="447093"/>
    <lineage>
        <taxon>Eukaryota</taxon>
        <taxon>Fungi</taxon>
        <taxon>Dikarya</taxon>
        <taxon>Ascomycota</taxon>
        <taxon>Pezizomycotina</taxon>
        <taxon>Eurotiomycetes</taxon>
        <taxon>Eurotiomycetidae</taxon>
        <taxon>Onygenales</taxon>
        <taxon>Ajellomycetaceae</taxon>
        <taxon>Histoplasma</taxon>
    </lineage>
</organism>
<dbReference type="RefSeq" id="XP_045292065.1">
    <property type="nucleotide sequence ID" value="XM_045428090.1"/>
</dbReference>
<gene>
    <name evidence="1" type="ORF">HCBG_01040</name>
</gene>
<accession>C0ND44</accession>
<dbReference type="Proteomes" id="UP000001631">
    <property type="component" value="Unassembled WGS sequence"/>
</dbReference>
<dbReference type="InParanoid" id="C0ND44"/>
<reference evidence="1" key="1">
    <citation type="submission" date="2009-02" db="EMBL/GenBank/DDBJ databases">
        <title>The Genome Sequence of Ajellomyces capsulatus strain G186AR.</title>
        <authorList>
            <consortium name="The Broad Institute Genome Sequencing Platform"/>
            <person name="Champion M."/>
            <person name="Cuomo C."/>
            <person name="Ma L.-J."/>
            <person name="Henn M.R."/>
            <person name="Sil A."/>
            <person name="Goldman B."/>
            <person name="Young S.K."/>
            <person name="Kodira C.D."/>
            <person name="Zeng Q."/>
            <person name="Koehrsen M."/>
            <person name="Alvarado L."/>
            <person name="Berlin A."/>
            <person name="Borenstein D."/>
            <person name="Chen Z."/>
            <person name="Engels R."/>
            <person name="Freedman E."/>
            <person name="Gellesch M."/>
            <person name="Goldberg J."/>
            <person name="Griggs A."/>
            <person name="Gujja S."/>
            <person name="Heiman D."/>
            <person name="Hepburn T."/>
            <person name="Howarth C."/>
            <person name="Jen D."/>
            <person name="Larson L."/>
            <person name="Lewis B."/>
            <person name="Mehta T."/>
            <person name="Park D."/>
            <person name="Pearson M."/>
            <person name="Roberts A."/>
            <person name="Saif S."/>
            <person name="Shea T."/>
            <person name="Shenoy N."/>
            <person name="Sisk P."/>
            <person name="Stolte C."/>
            <person name="Sykes S."/>
            <person name="Walk T."/>
            <person name="White J."/>
            <person name="Yandava C."/>
            <person name="Klein B."/>
            <person name="McEwen J.G."/>
            <person name="Puccia R."/>
            <person name="Goldman G.H."/>
            <person name="Felipe M.S."/>
            <person name="Nino-Vega G."/>
            <person name="San-Blas G."/>
            <person name="Taylor J."/>
            <person name="Mendoza L."/>
            <person name="Galagan J."/>
            <person name="Nusbaum C."/>
            <person name="Birren B."/>
        </authorList>
    </citation>
    <scope>NUCLEOTIDE SEQUENCE</scope>
    <source>
        <strain evidence="1">G186AR</strain>
    </source>
</reference>
<name>C0ND44_AJECG</name>
<sequence>MAMPIPNASQLTSSQTVLSILPLPGFTQTILGDHWLASGPLRLRPTRWLGSLPSLANIPGFCPAEEGNIRLRRMGAPGLGLSKSVRTVRASYGLVDVLYYVYCVLYCTIQLPTVTRITYPGAWSPDESGLVLRS</sequence>
<keyword evidence="2" id="KW-1185">Reference proteome</keyword>
<dbReference type="HOGENOM" id="CLU_1895574_0_0_1"/>